<protein>
    <recommendedName>
        <fullName evidence="5">Purine nucleoside phosphorylase</fullName>
    </recommendedName>
</protein>
<keyword evidence="1" id="KW-0328">Glycosyltransferase</keyword>
<dbReference type="EMBL" id="JBCEZU010000575">
    <property type="protein sequence ID" value="KAK9517116.1"/>
    <property type="molecule type" value="Genomic_DNA"/>
</dbReference>
<comment type="caution">
    <text evidence="3">The sequence shown here is derived from an EMBL/GenBank/DDBJ whole genome shotgun (WGS) entry which is preliminary data.</text>
</comment>
<keyword evidence="2" id="KW-0808">Transferase</keyword>
<dbReference type="Proteomes" id="UP001488805">
    <property type="component" value="Unassembled WGS sequence"/>
</dbReference>
<dbReference type="AlphaFoldDB" id="A0AAW1E392"/>
<dbReference type="GO" id="GO:0009116">
    <property type="term" value="P:nucleoside metabolic process"/>
    <property type="evidence" value="ECO:0007669"/>
    <property type="project" value="InterPro"/>
</dbReference>
<dbReference type="PANTHER" id="PTHR11904:SF26">
    <property type="entry name" value="PURINE NUCLEOSIDE PHOSPHORYLASE"/>
    <property type="match status" value="1"/>
</dbReference>
<evidence type="ECO:0000313" key="4">
    <source>
        <dbReference type="Proteomes" id="UP001488805"/>
    </source>
</evidence>
<organism evidence="3 4">
    <name type="scientific">Zoarces viviparus</name>
    <name type="common">Viviparous eelpout</name>
    <name type="synonym">Blennius viviparus</name>
    <dbReference type="NCBI Taxonomy" id="48416"/>
    <lineage>
        <taxon>Eukaryota</taxon>
        <taxon>Metazoa</taxon>
        <taxon>Chordata</taxon>
        <taxon>Craniata</taxon>
        <taxon>Vertebrata</taxon>
        <taxon>Euteleostomi</taxon>
        <taxon>Actinopterygii</taxon>
        <taxon>Neopterygii</taxon>
        <taxon>Teleostei</taxon>
        <taxon>Neoteleostei</taxon>
        <taxon>Acanthomorphata</taxon>
        <taxon>Eupercaria</taxon>
        <taxon>Perciformes</taxon>
        <taxon>Cottioidei</taxon>
        <taxon>Zoarcales</taxon>
        <taxon>Zoarcidae</taxon>
        <taxon>Zoarcinae</taxon>
        <taxon>Zoarces</taxon>
    </lineage>
</organism>
<evidence type="ECO:0008006" key="5">
    <source>
        <dbReference type="Google" id="ProtNLM"/>
    </source>
</evidence>
<keyword evidence="4" id="KW-1185">Reference proteome</keyword>
<dbReference type="GO" id="GO:0005737">
    <property type="term" value="C:cytoplasm"/>
    <property type="evidence" value="ECO:0007669"/>
    <property type="project" value="TreeGrafter"/>
</dbReference>
<dbReference type="GO" id="GO:0004731">
    <property type="term" value="F:purine-nucleoside phosphorylase activity"/>
    <property type="evidence" value="ECO:0007669"/>
    <property type="project" value="InterPro"/>
</dbReference>
<dbReference type="Gene3D" id="3.40.50.1580">
    <property type="entry name" value="Nucleoside phosphorylase domain"/>
    <property type="match status" value="1"/>
</dbReference>
<evidence type="ECO:0000256" key="1">
    <source>
        <dbReference type="ARBA" id="ARBA00022676"/>
    </source>
</evidence>
<sequence length="100" mass="10581">MEAASSSTSQCSYEEYKETADWLLARTEQRPKVAIICGSGLGGLADLLDDKTTFPYEDIPGFPTTASTVPGSWCSGGCRAVTVSACRGDSTSTRVTTCTR</sequence>
<reference evidence="3 4" key="1">
    <citation type="journal article" date="2024" name="Genome Biol. Evol.">
        <title>Chromosome-level genome assembly of the viviparous eelpout Zoarces viviparus.</title>
        <authorList>
            <person name="Fuhrmann N."/>
            <person name="Brasseur M.V."/>
            <person name="Bakowski C.E."/>
            <person name="Podsiadlowski L."/>
            <person name="Prost S."/>
            <person name="Krehenwinkel H."/>
            <person name="Mayer C."/>
        </authorList>
    </citation>
    <scope>NUCLEOTIDE SEQUENCE [LARGE SCALE GENOMIC DNA]</scope>
    <source>
        <strain evidence="3">NO-MEL_2022_Ind0_liver</strain>
    </source>
</reference>
<dbReference type="PANTHER" id="PTHR11904">
    <property type="entry name" value="METHYLTHIOADENOSINE/PURINE NUCLEOSIDE PHOSPHORYLASE"/>
    <property type="match status" value="1"/>
</dbReference>
<dbReference type="SUPFAM" id="SSF53167">
    <property type="entry name" value="Purine and uridine phosphorylases"/>
    <property type="match status" value="1"/>
</dbReference>
<name>A0AAW1E392_ZOAVI</name>
<dbReference type="InterPro" id="IPR011268">
    <property type="entry name" value="Purine_phosphorylase"/>
</dbReference>
<evidence type="ECO:0000256" key="2">
    <source>
        <dbReference type="ARBA" id="ARBA00022679"/>
    </source>
</evidence>
<accession>A0AAW1E392</accession>
<evidence type="ECO:0000313" key="3">
    <source>
        <dbReference type="EMBL" id="KAK9517116.1"/>
    </source>
</evidence>
<gene>
    <name evidence="3" type="ORF">VZT92_025006</name>
</gene>
<proteinExistence type="predicted"/>
<dbReference type="InterPro" id="IPR035994">
    <property type="entry name" value="Nucleoside_phosphorylase_sf"/>
</dbReference>